<keyword evidence="1" id="KW-1133">Transmembrane helix</keyword>
<keyword evidence="1" id="KW-0472">Membrane</keyword>
<proteinExistence type="predicted"/>
<organism evidence="2">
    <name type="scientific">Rhizophora mucronata</name>
    <name type="common">Asiatic mangrove</name>
    <dbReference type="NCBI Taxonomy" id="61149"/>
    <lineage>
        <taxon>Eukaryota</taxon>
        <taxon>Viridiplantae</taxon>
        <taxon>Streptophyta</taxon>
        <taxon>Embryophyta</taxon>
        <taxon>Tracheophyta</taxon>
        <taxon>Spermatophyta</taxon>
        <taxon>Magnoliopsida</taxon>
        <taxon>eudicotyledons</taxon>
        <taxon>Gunneridae</taxon>
        <taxon>Pentapetalae</taxon>
        <taxon>rosids</taxon>
        <taxon>fabids</taxon>
        <taxon>Malpighiales</taxon>
        <taxon>Rhizophoraceae</taxon>
        <taxon>Rhizophora</taxon>
    </lineage>
</organism>
<protein>
    <submittedName>
        <fullName evidence="2">Uncharacterized protein</fullName>
    </submittedName>
</protein>
<keyword evidence="1" id="KW-0812">Transmembrane</keyword>
<reference evidence="2" key="1">
    <citation type="submission" date="2018-02" db="EMBL/GenBank/DDBJ databases">
        <title>Rhizophora mucronata_Transcriptome.</title>
        <authorList>
            <person name="Meera S.P."/>
            <person name="Sreeshan A."/>
            <person name="Augustine A."/>
        </authorList>
    </citation>
    <scope>NUCLEOTIDE SEQUENCE</scope>
    <source>
        <tissue evidence="2">Leaf</tissue>
    </source>
</reference>
<name>A0A2P2QG46_RHIMU</name>
<dbReference type="EMBL" id="GGEC01085363">
    <property type="protein sequence ID" value="MBX65847.1"/>
    <property type="molecule type" value="Transcribed_RNA"/>
</dbReference>
<evidence type="ECO:0000313" key="2">
    <source>
        <dbReference type="EMBL" id="MBX65847.1"/>
    </source>
</evidence>
<sequence>MPEKVPVFLLLFRYFLLFLWYAYFG</sequence>
<feature type="transmembrane region" description="Helical" evidence="1">
    <location>
        <begin position="6"/>
        <end position="24"/>
    </location>
</feature>
<dbReference type="AlphaFoldDB" id="A0A2P2QG46"/>
<accession>A0A2P2QG46</accession>
<evidence type="ECO:0000256" key="1">
    <source>
        <dbReference type="SAM" id="Phobius"/>
    </source>
</evidence>